<keyword evidence="2" id="KW-1185">Reference proteome</keyword>
<evidence type="ECO:0000313" key="2">
    <source>
        <dbReference type="Proteomes" id="UP000789375"/>
    </source>
</evidence>
<dbReference type="Proteomes" id="UP000789375">
    <property type="component" value="Unassembled WGS sequence"/>
</dbReference>
<sequence length="45" mass="5597">VQEIYYQQTLKTLRYKQVSIPTFERAVEYCFRAQTETELFQKKYQ</sequence>
<feature type="non-terminal residue" evidence="1">
    <location>
        <position position="45"/>
    </location>
</feature>
<feature type="non-terminal residue" evidence="1">
    <location>
        <position position="1"/>
    </location>
</feature>
<comment type="caution">
    <text evidence="1">The sequence shown here is derived from an EMBL/GenBank/DDBJ whole genome shotgun (WGS) entry which is preliminary data.</text>
</comment>
<accession>A0A9N9INC9</accession>
<gene>
    <name evidence="1" type="ORF">FMOSSE_LOCUS16117</name>
</gene>
<dbReference type="EMBL" id="CAJVPP010020407">
    <property type="protein sequence ID" value="CAG8740362.1"/>
    <property type="molecule type" value="Genomic_DNA"/>
</dbReference>
<proteinExistence type="predicted"/>
<dbReference type="AlphaFoldDB" id="A0A9N9INC9"/>
<organism evidence="1 2">
    <name type="scientific">Funneliformis mosseae</name>
    <name type="common">Endomycorrhizal fungus</name>
    <name type="synonym">Glomus mosseae</name>
    <dbReference type="NCBI Taxonomy" id="27381"/>
    <lineage>
        <taxon>Eukaryota</taxon>
        <taxon>Fungi</taxon>
        <taxon>Fungi incertae sedis</taxon>
        <taxon>Mucoromycota</taxon>
        <taxon>Glomeromycotina</taxon>
        <taxon>Glomeromycetes</taxon>
        <taxon>Glomerales</taxon>
        <taxon>Glomeraceae</taxon>
        <taxon>Funneliformis</taxon>
    </lineage>
</organism>
<evidence type="ECO:0000313" key="1">
    <source>
        <dbReference type="EMBL" id="CAG8740362.1"/>
    </source>
</evidence>
<protein>
    <submittedName>
        <fullName evidence="1">16502_t:CDS:1</fullName>
    </submittedName>
</protein>
<name>A0A9N9INC9_FUNMO</name>
<reference evidence="1" key="1">
    <citation type="submission" date="2021-06" db="EMBL/GenBank/DDBJ databases">
        <authorList>
            <person name="Kallberg Y."/>
            <person name="Tangrot J."/>
            <person name="Rosling A."/>
        </authorList>
    </citation>
    <scope>NUCLEOTIDE SEQUENCE</scope>
    <source>
        <strain evidence="1">87-6 pot B 2015</strain>
    </source>
</reference>